<organism evidence="2 3">
    <name type="scientific">Bacillus badius</name>
    <dbReference type="NCBI Taxonomy" id="1455"/>
    <lineage>
        <taxon>Bacteria</taxon>
        <taxon>Bacillati</taxon>
        <taxon>Bacillota</taxon>
        <taxon>Bacilli</taxon>
        <taxon>Bacillales</taxon>
        <taxon>Bacillaceae</taxon>
        <taxon>Pseudobacillus</taxon>
    </lineage>
</organism>
<accession>A0ABR5AR04</accession>
<dbReference type="Proteomes" id="UP000031982">
    <property type="component" value="Unassembled WGS sequence"/>
</dbReference>
<dbReference type="InterPro" id="IPR047741">
    <property type="entry name" value="DIP1984-like"/>
</dbReference>
<evidence type="ECO:0000313" key="3">
    <source>
        <dbReference type="Proteomes" id="UP000031982"/>
    </source>
</evidence>
<dbReference type="GeneID" id="92777975"/>
<name>A0ABR5AR04_BACBA</name>
<comment type="caution">
    <text evidence="2">The sequence shown here is derived from an EMBL/GenBank/DDBJ whole genome shotgun (WGS) entry which is preliminary data.</text>
</comment>
<dbReference type="RefSeq" id="WP_041114225.1">
    <property type="nucleotide sequence ID" value="NZ_JARLVI010000028.1"/>
</dbReference>
<sequence length="173" mass="19783">MKITLAQAINLLSSLHKKVGELQGEFFNVHVIEVPKGETYTPYEITVEAVLQQLSEVQRDILELKEIIQQANLSNLVEWDGSSISMIRAIETAKQLRERLDLLKTLANTKKREYNVHHHSGAIMEQIALFDPAEFKKKADKLTRQVELLSSRIDKVNYTVEIEVPLANKYLEA</sequence>
<keyword evidence="3" id="KW-1185">Reference proteome</keyword>
<evidence type="ECO:0000313" key="2">
    <source>
        <dbReference type="EMBL" id="KIL77185.1"/>
    </source>
</evidence>
<dbReference type="Pfam" id="PF20935">
    <property type="entry name" value="DUF6847"/>
    <property type="match status" value="1"/>
</dbReference>
<feature type="coiled-coil region" evidence="1">
    <location>
        <begin position="47"/>
        <end position="113"/>
    </location>
</feature>
<protein>
    <submittedName>
        <fullName evidence="2">Uncharacterized protein</fullName>
    </submittedName>
</protein>
<gene>
    <name evidence="2" type="ORF">SD77_1632</name>
</gene>
<dbReference type="EMBL" id="JXLP01000016">
    <property type="protein sequence ID" value="KIL77185.1"/>
    <property type="molecule type" value="Genomic_DNA"/>
</dbReference>
<evidence type="ECO:0000256" key="1">
    <source>
        <dbReference type="SAM" id="Coils"/>
    </source>
</evidence>
<reference evidence="2 3" key="1">
    <citation type="submission" date="2015-01" db="EMBL/GenBank/DDBJ databases">
        <title>Genome Assembly of Bacillus badius MTCC 1458.</title>
        <authorList>
            <person name="Verma A."/>
            <person name="Khatri I."/>
            <person name="Mual P."/>
            <person name="Subramanian S."/>
            <person name="Krishnamurthi S."/>
        </authorList>
    </citation>
    <scope>NUCLEOTIDE SEQUENCE [LARGE SCALE GENOMIC DNA]</scope>
    <source>
        <strain evidence="2 3">MTCC 1458</strain>
    </source>
</reference>
<proteinExistence type="predicted"/>
<keyword evidence="1" id="KW-0175">Coiled coil</keyword>
<dbReference type="Gene3D" id="6.10.320.10">
    <property type="match status" value="1"/>
</dbReference>